<proteinExistence type="predicted"/>
<organism evidence="1 2">
    <name type="scientific">Vicia faba</name>
    <name type="common">Broad bean</name>
    <name type="synonym">Faba vulgaris</name>
    <dbReference type="NCBI Taxonomy" id="3906"/>
    <lineage>
        <taxon>Eukaryota</taxon>
        <taxon>Viridiplantae</taxon>
        <taxon>Streptophyta</taxon>
        <taxon>Embryophyta</taxon>
        <taxon>Tracheophyta</taxon>
        <taxon>Spermatophyta</taxon>
        <taxon>Magnoliopsida</taxon>
        <taxon>eudicotyledons</taxon>
        <taxon>Gunneridae</taxon>
        <taxon>Pentapetalae</taxon>
        <taxon>rosids</taxon>
        <taxon>fabids</taxon>
        <taxon>Fabales</taxon>
        <taxon>Fabaceae</taxon>
        <taxon>Papilionoideae</taxon>
        <taxon>50 kb inversion clade</taxon>
        <taxon>NPAAA clade</taxon>
        <taxon>Hologalegina</taxon>
        <taxon>IRL clade</taxon>
        <taxon>Fabeae</taxon>
        <taxon>Vicia</taxon>
    </lineage>
</organism>
<keyword evidence="2" id="KW-1185">Reference proteome</keyword>
<name>A0AAV0ZGR5_VICFA</name>
<reference evidence="1 2" key="1">
    <citation type="submission" date="2023-01" db="EMBL/GenBank/DDBJ databases">
        <authorList>
            <person name="Kreplak J."/>
        </authorList>
    </citation>
    <scope>NUCLEOTIDE SEQUENCE [LARGE SCALE GENOMIC DNA]</scope>
</reference>
<dbReference type="Proteomes" id="UP001157006">
    <property type="component" value="Chromosome 2"/>
</dbReference>
<evidence type="ECO:0000313" key="1">
    <source>
        <dbReference type="EMBL" id="CAI8596418.1"/>
    </source>
</evidence>
<gene>
    <name evidence="1" type="ORF">VFH_II034360</name>
</gene>
<accession>A0AAV0ZGR5</accession>
<sequence length="175" mass="19893">MVAGLKRVSYLAETRRFCFSYSTLWLHNPAFFDSVISPLCFEAPLDSLLFIVDLIDHYTHRLCSSLLSRSRSNDDLNARVKPEIQRCEFSVVVDSDSDNVKSWLINKSMKTSVVMMNNQAVAVVENDALYLKIDEKIKMKGAMKIDTLVMRKKLADNEGADDEYCRLLKASEGGR</sequence>
<evidence type="ECO:0000313" key="2">
    <source>
        <dbReference type="Proteomes" id="UP001157006"/>
    </source>
</evidence>
<dbReference type="AlphaFoldDB" id="A0AAV0ZGR5"/>
<dbReference type="EMBL" id="OX451737">
    <property type="protein sequence ID" value="CAI8596418.1"/>
    <property type="molecule type" value="Genomic_DNA"/>
</dbReference>
<protein>
    <submittedName>
        <fullName evidence="1">Uncharacterized protein</fullName>
    </submittedName>
</protein>